<dbReference type="EMBL" id="JASPKZ010007803">
    <property type="protein sequence ID" value="KAJ9582381.1"/>
    <property type="molecule type" value="Genomic_DNA"/>
</dbReference>
<dbReference type="SUPFAM" id="SSF48403">
    <property type="entry name" value="Ankyrin repeat"/>
    <property type="match status" value="1"/>
</dbReference>
<dbReference type="Pfam" id="PF00023">
    <property type="entry name" value="Ank"/>
    <property type="match status" value="1"/>
</dbReference>
<feature type="compositionally biased region" description="Acidic residues" evidence="4">
    <location>
        <begin position="25"/>
        <end position="34"/>
    </location>
</feature>
<feature type="non-terminal residue" evidence="5">
    <location>
        <position position="249"/>
    </location>
</feature>
<sequence>MSFEQEENSSCETECDNMSGGGADGDSDDDSEDNENCHNLVVVKPSNLQLNNDPMLHDVPRIRWSPGSWQDGTRKSAFQPYRPTLVLTNLQRGNIPTESSAPEHTDVSFHHRAGQGEINVHDIEQEQDIDVKDSNGLSALMWASAYGQVPTVQLLVQHGAQVDLQGQEGETSLLLAAASGHYEVVRLLLTEGAAVNHADEIGNTSLMYSVHGDHPHCTNELLLRGADITVVNLNGDTAYGIAVKRGSKL</sequence>
<dbReference type="InterPro" id="IPR036770">
    <property type="entry name" value="Ankyrin_rpt-contain_sf"/>
</dbReference>
<name>A0AAD7ZL37_DIPPU</name>
<dbReference type="PROSITE" id="PS50088">
    <property type="entry name" value="ANK_REPEAT"/>
    <property type="match status" value="2"/>
</dbReference>
<dbReference type="PANTHER" id="PTHR24124">
    <property type="entry name" value="ANKYRIN REPEAT FAMILY A"/>
    <property type="match status" value="1"/>
</dbReference>
<organism evidence="5 6">
    <name type="scientific">Diploptera punctata</name>
    <name type="common">Pacific beetle cockroach</name>
    <dbReference type="NCBI Taxonomy" id="6984"/>
    <lineage>
        <taxon>Eukaryota</taxon>
        <taxon>Metazoa</taxon>
        <taxon>Ecdysozoa</taxon>
        <taxon>Arthropoda</taxon>
        <taxon>Hexapoda</taxon>
        <taxon>Insecta</taxon>
        <taxon>Pterygota</taxon>
        <taxon>Neoptera</taxon>
        <taxon>Polyneoptera</taxon>
        <taxon>Dictyoptera</taxon>
        <taxon>Blattodea</taxon>
        <taxon>Blaberoidea</taxon>
        <taxon>Blaberidae</taxon>
        <taxon>Diplopterinae</taxon>
        <taxon>Diploptera</taxon>
    </lineage>
</organism>
<gene>
    <name evidence="5" type="ORF">L9F63_003274</name>
</gene>
<reference evidence="5" key="2">
    <citation type="submission" date="2023-05" db="EMBL/GenBank/DDBJ databases">
        <authorList>
            <person name="Fouks B."/>
        </authorList>
    </citation>
    <scope>NUCLEOTIDE SEQUENCE</scope>
    <source>
        <strain evidence="5">Stay&amp;Tobe</strain>
        <tissue evidence="5">Testes</tissue>
    </source>
</reference>
<dbReference type="AlphaFoldDB" id="A0AAD7ZL37"/>
<proteinExistence type="predicted"/>
<feature type="region of interest" description="Disordered" evidence="4">
    <location>
        <begin position="1"/>
        <end position="35"/>
    </location>
</feature>
<feature type="repeat" description="ANK" evidence="3">
    <location>
        <begin position="168"/>
        <end position="200"/>
    </location>
</feature>
<dbReference type="PANTHER" id="PTHR24124:SF15">
    <property type="entry name" value="LP07441P"/>
    <property type="match status" value="1"/>
</dbReference>
<dbReference type="Pfam" id="PF12796">
    <property type="entry name" value="Ank_2"/>
    <property type="match status" value="1"/>
</dbReference>
<reference evidence="5" key="1">
    <citation type="journal article" date="2023" name="IScience">
        <title>Live-bearing cockroach genome reveals convergent evolutionary mechanisms linked to viviparity in insects and beyond.</title>
        <authorList>
            <person name="Fouks B."/>
            <person name="Harrison M.C."/>
            <person name="Mikhailova A.A."/>
            <person name="Marchal E."/>
            <person name="English S."/>
            <person name="Carruthers M."/>
            <person name="Jennings E.C."/>
            <person name="Chiamaka E.L."/>
            <person name="Frigard R.A."/>
            <person name="Pippel M."/>
            <person name="Attardo G.M."/>
            <person name="Benoit J.B."/>
            <person name="Bornberg-Bauer E."/>
            <person name="Tobe S.S."/>
        </authorList>
    </citation>
    <scope>NUCLEOTIDE SEQUENCE</scope>
    <source>
        <strain evidence="5">Stay&amp;Tobe</strain>
    </source>
</reference>
<evidence type="ECO:0000313" key="5">
    <source>
        <dbReference type="EMBL" id="KAJ9582381.1"/>
    </source>
</evidence>
<feature type="repeat" description="ANK" evidence="3">
    <location>
        <begin position="135"/>
        <end position="167"/>
    </location>
</feature>
<protein>
    <submittedName>
        <fullName evidence="5">Uncharacterized protein</fullName>
    </submittedName>
</protein>
<keyword evidence="2 3" id="KW-0040">ANK repeat</keyword>
<evidence type="ECO:0000256" key="1">
    <source>
        <dbReference type="ARBA" id="ARBA00022737"/>
    </source>
</evidence>
<dbReference type="GO" id="GO:0010468">
    <property type="term" value="P:regulation of gene expression"/>
    <property type="evidence" value="ECO:0007669"/>
    <property type="project" value="TreeGrafter"/>
</dbReference>
<dbReference type="GO" id="GO:0005634">
    <property type="term" value="C:nucleus"/>
    <property type="evidence" value="ECO:0007669"/>
    <property type="project" value="TreeGrafter"/>
</dbReference>
<evidence type="ECO:0000256" key="3">
    <source>
        <dbReference type="PROSITE-ProRule" id="PRU00023"/>
    </source>
</evidence>
<dbReference type="Gene3D" id="1.25.40.20">
    <property type="entry name" value="Ankyrin repeat-containing domain"/>
    <property type="match status" value="1"/>
</dbReference>
<keyword evidence="6" id="KW-1185">Reference proteome</keyword>
<dbReference type="Proteomes" id="UP001233999">
    <property type="component" value="Unassembled WGS sequence"/>
</dbReference>
<comment type="caution">
    <text evidence="5">The sequence shown here is derived from an EMBL/GenBank/DDBJ whole genome shotgun (WGS) entry which is preliminary data.</text>
</comment>
<accession>A0AAD7ZL37</accession>
<dbReference type="PROSITE" id="PS50297">
    <property type="entry name" value="ANK_REP_REGION"/>
    <property type="match status" value="2"/>
</dbReference>
<evidence type="ECO:0000313" key="6">
    <source>
        <dbReference type="Proteomes" id="UP001233999"/>
    </source>
</evidence>
<evidence type="ECO:0000256" key="2">
    <source>
        <dbReference type="ARBA" id="ARBA00023043"/>
    </source>
</evidence>
<feature type="compositionally biased region" description="Acidic residues" evidence="4">
    <location>
        <begin position="1"/>
        <end position="15"/>
    </location>
</feature>
<dbReference type="InterPro" id="IPR002110">
    <property type="entry name" value="Ankyrin_rpt"/>
</dbReference>
<keyword evidence="1" id="KW-0677">Repeat</keyword>
<dbReference type="SMART" id="SM00248">
    <property type="entry name" value="ANK"/>
    <property type="match status" value="3"/>
</dbReference>
<evidence type="ECO:0000256" key="4">
    <source>
        <dbReference type="SAM" id="MobiDB-lite"/>
    </source>
</evidence>